<accession>A0A6J4KD12</accession>
<organism evidence="2">
    <name type="scientific">uncultured Gemmatimonadota bacterium</name>
    <dbReference type="NCBI Taxonomy" id="203437"/>
    <lineage>
        <taxon>Bacteria</taxon>
        <taxon>Pseudomonadati</taxon>
        <taxon>Gemmatimonadota</taxon>
        <taxon>environmental samples</taxon>
    </lineage>
</organism>
<gene>
    <name evidence="2" type="ORF">AVDCRST_MAG68-573</name>
</gene>
<name>A0A6J4KD12_9BACT</name>
<feature type="transmembrane region" description="Helical" evidence="1">
    <location>
        <begin position="84"/>
        <end position="111"/>
    </location>
</feature>
<evidence type="ECO:0000313" key="2">
    <source>
        <dbReference type="EMBL" id="CAA9302484.1"/>
    </source>
</evidence>
<keyword evidence="1" id="KW-0472">Membrane</keyword>
<evidence type="ECO:0000256" key="1">
    <source>
        <dbReference type="SAM" id="Phobius"/>
    </source>
</evidence>
<feature type="transmembrane region" description="Helical" evidence="1">
    <location>
        <begin position="12"/>
        <end position="33"/>
    </location>
</feature>
<keyword evidence="1" id="KW-0812">Transmembrane</keyword>
<dbReference type="AlphaFoldDB" id="A0A6J4KD12"/>
<protein>
    <submittedName>
        <fullName evidence="2">Uncharacterized protein</fullName>
    </submittedName>
</protein>
<dbReference type="EMBL" id="CADCTW010000032">
    <property type="protein sequence ID" value="CAA9302484.1"/>
    <property type="molecule type" value="Genomic_DNA"/>
</dbReference>
<reference evidence="2" key="1">
    <citation type="submission" date="2020-02" db="EMBL/GenBank/DDBJ databases">
        <authorList>
            <person name="Meier V. D."/>
        </authorList>
    </citation>
    <scope>NUCLEOTIDE SEQUENCE</scope>
    <source>
        <strain evidence="2">AVDCRST_MAG68</strain>
    </source>
</reference>
<sequence>MNIINDLTAGPVGAFVAVFGVLALLARLGWALLRVGVTVAEETAAAGMAEASARRGDLTTLAERRDQAVALRRARWAQIGVSTLWAALLVAPPLLDVARPVYVAAILLWLLPRPPLRRRA</sequence>
<keyword evidence="1" id="KW-1133">Transmembrane helix</keyword>
<proteinExistence type="predicted"/>